<accession>A0A644XYJ7</accession>
<dbReference type="InterPro" id="IPR040372">
    <property type="entry name" value="YaeB-like"/>
</dbReference>
<dbReference type="PROSITE" id="PS51668">
    <property type="entry name" value="TSAA_2"/>
    <property type="match status" value="1"/>
</dbReference>
<name>A0A644XYJ7_9ZZZZ</name>
<dbReference type="InterPro" id="IPR036413">
    <property type="entry name" value="YaeB-like_sf"/>
</dbReference>
<dbReference type="EMBL" id="VSSQ01003570">
    <property type="protein sequence ID" value="MPM21336.1"/>
    <property type="molecule type" value="Genomic_DNA"/>
</dbReference>
<organism evidence="4">
    <name type="scientific">bioreactor metagenome</name>
    <dbReference type="NCBI Taxonomy" id="1076179"/>
    <lineage>
        <taxon>unclassified sequences</taxon>
        <taxon>metagenomes</taxon>
        <taxon>ecological metagenomes</taxon>
    </lineage>
</organism>
<evidence type="ECO:0000313" key="4">
    <source>
        <dbReference type="EMBL" id="MPM21336.1"/>
    </source>
</evidence>
<dbReference type="AlphaFoldDB" id="A0A644XYJ7"/>
<dbReference type="PANTHER" id="PTHR12818:SF0">
    <property type="entry name" value="TRNA (ADENINE(37)-N6)-METHYLTRANSFERASE"/>
    <property type="match status" value="1"/>
</dbReference>
<dbReference type="SUPFAM" id="SSF118196">
    <property type="entry name" value="YaeB-like"/>
    <property type="match status" value="1"/>
</dbReference>
<evidence type="ECO:0000256" key="2">
    <source>
        <dbReference type="ARBA" id="ARBA00033753"/>
    </source>
</evidence>
<keyword evidence="1" id="KW-0949">S-adenosyl-L-methionine</keyword>
<evidence type="ECO:0000259" key="3">
    <source>
        <dbReference type="PROSITE" id="PS51668"/>
    </source>
</evidence>
<comment type="caution">
    <text evidence="4">The sequence shown here is derived from an EMBL/GenBank/DDBJ whole genome shotgun (WGS) entry which is preliminary data.</text>
</comment>
<dbReference type="PROSITE" id="PS01318">
    <property type="entry name" value="TSAA_1"/>
    <property type="match status" value="1"/>
</dbReference>
<dbReference type="PANTHER" id="PTHR12818">
    <property type="entry name" value="TRNA (ADENINE(37)-N6)-METHYLTRANSFERASE"/>
    <property type="match status" value="1"/>
</dbReference>
<dbReference type="InterPro" id="IPR023370">
    <property type="entry name" value="TrmO-like_N"/>
</dbReference>
<dbReference type="Gene3D" id="2.40.30.70">
    <property type="entry name" value="YaeB-like"/>
    <property type="match status" value="1"/>
</dbReference>
<dbReference type="InterPro" id="IPR023368">
    <property type="entry name" value="UPF0066_cons_site"/>
</dbReference>
<protein>
    <recommendedName>
        <fullName evidence="3">TsaA-like domain-containing protein</fullName>
    </recommendedName>
</protein>
<feature type="domain" description="TsaA-like" evidence="3">
    <location>
        <begin position="5"/>
        <end position="127"/>
    </location>
</feature>
<dbReference type="InterPro" id="IPR036414">
    <property type="entry name" value="YaeB_N_sf"/>
</dbReference>
<gene>
    <name evidence="4" type="ORF">SDC9_67780</name>
</gene>
<sequence>MEISCTVIGNVEQRDGCRIVLQAPYKHGLKGLAGFGHVQVVWFADQAGNAGSAFTVIPKPYAKGPEQIGVFATRSPYRPNSLCISTACVVDVDEEQGILQLGYIDAEDGTPVLDIKPYHGSEDRVREYKTPVWCAHWPQWIEDSEHFSWEEEFLF</sequence>
<reference evidence="4" key="1">
    <citation type="submission" date="2019-08" db="EMBL/GenBank/DDBJ databases">
        <authorList>
            <person name="Kucharzyk K."/>
            <person name="Murdoch R.W."/>
            <person name="Higgins S."/>
            <person name="Loffler F."/>
        </authorList>
    </citation>
    <scope>NUCLEOTIDE SEQUENCE</scope>
</reference>
<dbReference type="Pfam" id="PF01980">
    <property type="entry name" value="TrmO_N"/>
    <property type="match status" value="1"/>
</dbReference>
<evidence type="ECO:0000256" key="1">
    <source>
        <dbReference type="ARBA" id="ARBA00022691"/>
    </source>
</evidence>
<proteinExistence type="inferred from homology"/>
<comment type="similarity">
    <text evidence="2">Belongs to the tRNA methyltransferase O family.</text>
</comment>